<protein>
    <submittedName>
        <fullName evidence="3">PRD domain protein</fullName>
    </submittedName>
</protein>
<proteinExistence type="predicted"/>
<reference evidence="3 4" key="1">
    <citation type="submission" date="2010-06" db="EMBL/GenBank/DDBJ databases">
        <authorList>
            <person name="Muzny D."/>
            <person name="Qin X."/>
            <person name="Buhay C."/>
            <person name="Dugan-Rocha S."/>
            <person name="Ding Y."/>
            <person name="Chen G."/>
            <person name="Hawes A."/>
            <person name="Holder M."/>
            <person name="Jhangiani S."/>
            <person name="Johnson A."/>
            <person name="Khan Z."/>
            <person name="Li Z."/>
            <person name="Liu W."/>
            <person name="Liu X."/>
            <person name="Perez L."/>
            <person name="Shen H."/>
            <person name="Wang Q."/>
            <person name="Watt J."/>
            <person name="Xi L."/>
            <person name="Xin Y."/>
            <person name="Zhou J."/>
            <person name="Deng J."/>
            <person name="Jiang H."/>
            <person name="Liu Y."/>
            <person name="Qu J."/>
            <person name="Song X.-Z."/>
            <person name="Zhang L."/>
            <person name="Villasana D."/>
            <person name="Johnson A."/>
            <person name="Liu J."/>
            <person name="Liyanage D."/>
            <person name="Lorensuhewa L."/>
            <person name="Robinson T."/>
            <person name="Song A."/>
            <person name="Song B.-B."/>
            <person name="Dinh H."/>
            <person name="Thornton R."/>
            <person name="Coyle M."/>
            <person name="Francisco L."/>
            <person name="Jackson L."/>
            <person name="Javaid M."/>
            <person name="Korchina V."/>
            <person name="Kovar C."/>
            <person name="Mata R."/>
            <person name="Mathew T."/>
            <person name="Ngo R."/>
            <person name="Nguyen L."/>
            <person name="Nguyen N."/>
            <person name="Okwuonu G."/>
            <person name="Ongeri F."/>
            <person name="Pham C."/>
            <person name="Simmons D."/>
            <person name="Wilczek-Boney K."/>
            <person name="Hale W."/>
            <person name="Jakkamsetti A."/>
            <person name="Pham P."/>
            <person name="Ruth R."/>
            <person name="San Lucas F."/>
            <person name="Warren J."/>
            <person name="Zhang J."/>
            <person name="Zhao Z."/>
            <person name="Zhou C."/>
            <person name="Zhu D."/>
            <person name="Lee S."/>
            <person name="Bess C."/>
            <person name="Blankenburg K."/>
            <person name="Forbes L."/>
            <person name="Fu Q."/>
            <person name="Gubbala S."/>
            <person name="Hirani K."/>
            <person name="Jayaseelan J.C."/>
            <person name="Lara F."/>
            <person name="Munidasa M."/>
            <person name="Palculict T."/>
            <person name="Patil S."/>
            <person name="Pu L.-L."/>
            <person name="Saada N."/>
            <person name="Tang L."/>
            <person name="Weissenberger G."/>
            <person name="Zhu Y."/>
            <person name="Hemphill L."/>
            <person name="Shang Y."/>
            <person name="Youmans B."/>
            <person name="Ayvaz T."/>
            <person name="Ross M."/>
            <person name="Santibanez J."/>
            <person name="Aqrawi P."/>
            <person name="Gross S."/>
            <person name="Joshi V."/>
            <person name="Fowler G."/>
            <person name="Nazareth L."/>
            <person name="Reid J."/>
            <person name="Worley K."/>
            <person name="Petrosino J."/>
            <person name="Highlander S."/>
            <person name="Gibbs R."/>
        </authorList>
    </citation>
    <scope>NUCLEOTIDE SEQUENCE [LARGE SCALE GENOMIC DNA]</scope>
    <source>
        <strain evidence="3 4">JV-V03</strain>
    </source>
</reference>
<dbReference type="EMBL" id="ACGO02000008">
    <property type="protein sequence ID" value="EFJ68896.1"/>
    <property type="molecule type" value="Genomic_DNA"/>
</dbReference>
<dbReference type="PANTHER" id="PTHR30185">
    <property type="entry name" value="CRYPTIC BETA-GLUCOSIDE BGL OPERON ANTITERMINATOR"/>
    <property type="match status" value="1"/>
</dbReference>
<dbReference type="Gene3D" id="2.30.24.10">
    <property type="entry name" value="CAT RNA-binding domain"/>
    <property type="match status" value="1"/>
</dbReference>
<dbReference type="GO" id="GO:0003723">
    <property type="term" value="F:RNA binding"/>
    <property type="evidence" value="ECO:0007669"/>
    <property type="project" value="InterPro"/>
</dbReference>
<dbReference type="InterPro" id="IPR036634">
    <property type="entry name" value="PRD_sf"/>
</dbReference>
<dbReference type="Gene3D" id="1.10.1790.10">
    <property type="entry name" value="PRD domain"/>
    <property type="match status" value="2"/>
</dbReference>
<evidence type="ECO:0000313" key="4">
    <source>
        <dbReference type="Proteomes" id="UP000003672"/>
    </source>
</evidence>
<dbReference type="InterPro" id="IPR011608">
    <property type="entry name" value="PRD"/>
</dbReference>
<dbReference type="SMART" id="SM01061">
    <property type="entry name" value="CAT_RBD"/>
    <property type="match status" value="1"/>
</dbReference>
<keyword evidence="1" id="KW-0677">Repeat</keyword>
<comment type="caution">
    <text evidence="3">The sequence shown here is derived from an EMBL/GenBank/DDBJ whole genome shotgun (WGS) entry which is preliminary data.</text>
</comment>
<dbReference type="SUPFAM" id="SSF50151">
    <property type="entry name" value="SacY-like RNA-binding domain"/>
    <property type="match status" value="1"/>
</dbReference>
<dbReference type="AlphaFoldDB" id="A0AA87DCM3"/>
<dbReference type="PROSITE" id="PS51372">
    <property type="entry name" value="PRD_2"/>
    <property type="match status" value="2"/>
</dbReference>
<evidence type="ECO:0000259" key="2">
    <source>
        <dbReference type="PROSITE" id="PS51372"/>
    </source>
</evidence>
<feature type="domain" description="PRD" evidence="2">
    <location>
        <begin position="169"/>
        <end position="280"/>
    </location>
</feature>
<accession>A0AA87DCM3</accession>
<dbReference type="Proteomes" id="UP000003672">
    <property type="component" value="Unassembled WGS sequence"/>
</dbReference>
<evidence type="ECO:0000256" key="1">
    <source>
        <dbReference type="ARBA" id="ARBA00022737"/>
    </source>
</evidence>
<name>A0AA87DCM3_9LACO</name>
<feature type="domain" description="PRD" evidence="2">
    <location>
        <begin position="62"/>
        <end position="168"/>
    </location>
</feature>
<dbReference type="Pfam" id="PF00874">
    <property type="entry name" value="PRD"/>
    <property type="match status" value="2"/>
</dbReference>
<dbReference type="PANTHER" id="PTHR30185:SF15">
    <property type="entry name" value="CRYPTIC BETA-GLUCOSIDE BGL OPERON ANTITERMINATOR"/>
    <property type="match status" value="1"/>
</dbReference>
<dbReference type="GO" id="GO:0006355">
    <property type="term" value="P:regulation of DNA-templated transcription"/>
    <property type="evidence" value="ECO:0007669"/>
    <property type="project" value="InterPro"/>
</dbReference>
<dbReference type="InterPro" id="IPR036650">
    <property type="entry name" value="CAT_RNA-bd_dom_sf"/>
</dbReference>
<dbReference type="RefSeq" id="WP_003650008.1">
    <property type="nucleotide sequence ID" value="NZ_CP040500.1"/>
</dbReference>
<dbReference type="InterPro" id="IPR050661">
    <property type="entry name" value="BglG_antiterminators"/>
</dbReference>
<gene>
    <name evidence="3" type="primary">licT2</name>
    <name evidence="3" type="ORF">HMPREF0514_11895</name>
</gene>
<sequence>MIFLKTFNNSAALVQDDQGQEQVVLGKGVGFGLKKGDKIDENKIERRFTATSHQDEVNQVKEINASTIDLTNKVIQMVEPLLKVKFNDFQYLALADHIDFALSRIEDHIDMSAANTRWEVKNLFPKEYKISEKVIALINKEMKVNLPPSESIFMTYHFVNAASDNDQVQETVEITELISGIIDIIQYQYQMTLDTESFNYSRFITHLRVLLVRLLRNKHQKSGELDDSLLAFMKIKYNHAYDTAERIAAYLHSKKGWTLNSDDKFYLVLHIWRVTNRQEN</sequence>
<evidence type="ECO:0000313" key="3">
    <source>
        <dbReference type="EMBL" id="EFJ68896.1"/>
    </source>
</evidence>
<organism evidence="3 4">
    <name type="scientific">Lactobacillus paragasseri JV-V03</name>
    <dbReference type="NCBI Taxonomy" id="525326"/>
    <lineage>
        <taxon>Bacteria</taxon>
        <taxon>Bacillati</taxon>
        <taxon>Bacillota</taxon>
        <taxon>Bacilli</taxon>
        <taxon>Lactobacillales</taxon>
        <taxon>Lactobacillaceae</taxon>
        <taxon>Lactobacillus</taxon>
    </lineage>
</organism>
<dbReference type="SUPFAM" id="SSF63520">
    <property type="entry name" value="PTS-regulatory domain, PRD"/>
    <property type="match status" value="2"/>
</dbReference>
<dbReference type="InterPro" id="IPR004341">
    <property type="entry name" value="CAT_RNA-bd_dom"/>
</dbReference>
<dbReference type="Pfam" id="PF03123">
    <property type="entry name" value="CAT_RBD"/>
    <property type="match status" value="1"/>
</dbReference>